<sequence>MLNLTTRMCWILVKKEGYIAIWQKPTNNTCYLSRDAAGIMPPLCNSEDDPDSVWYVFAMPFFRFFKFKKLLFGSQSF</sequence>
<dbReference type="GO" id="GO:0008168">
    <property type="term" value="F:methyltransferase activity"/>
    <property type="evidence" value="ECO:0007669"/>
    <property type="project" value="UniProtKB-UniRule"/>
</dbReference>
<proteinExistence type="inferred from homology"/>
<name>A0A1J3DHE7_NOCCA</name>
<dbReference type="EMBL" id="GEVI01016188">
    <property type="protein sequence ID" value="JAU16132.1"/>
    <property type="molecule type" value="Transcribed_RNA"/>
</dbReference>
<keyword evidence="5" id="KW-0472">Membrane</keyword>
<evidence type="ECO:0000256" key="5">
    <source>
        <dbReference type="ARBA" id="ARBA00023136"/>
    </source>
</evidence>
<dbReference type="AlphaFoldDB" id="A0A1J3DHE7"/>
<keyword evidence="6 7" id="KW-0325">Glycoprotein</keyword>
<evidence type="ECO:0000256" key="3">
    <source>
        <dbReference type="ARBA" id="ARBA00022692"/>
    </source>
</evidence>
<comment type="similarity">
    <text evidence="7">Belongs to the methyltransferase superfamily.</text>
</comment>
<comment type="subcellular location">
    <subcellularLocation>
        <location evidence="7">Membrane</location>
        <topology evidence="7">Single-pass type II membrane protein</topology>
    </subcellularLocation>
</comment>
<keyword evidence="3" id="KW-0812">Transmembrane</keyword>
<gene>
    <name evidence="8" type="ORF">GA_TR15857_c7_g1_i1_g.49176</name>
</gene>
<dbReference type="Pfam" id="PF03141">
    <property type="entry name" value="Methyltransf_29"/>
    <property type="match status" value="1"/>
</dbReference>
<evidence type="ECO:0000256" key="4">
    <source>
        <dbReference type="ARBA" id="ARBA00022989"/>
    </source>
</evidence>
<keyword evidence="7" id="KW-0735">Signal-anchor</keyword>
<dbReference type="GO" id="GO:0016020">
    <property type="term" value="C:membrane"/>
    <property type="evidence" value="ECO:0007669"/>
    <property type="project" value="UniProtKB-SubCell"/>
</dbReference>
<keyword evidence="2 7" id="KW-0808">Transferase</keyword>
<evidence type="ECO:0000256" key="2">
    <source>
        <dbReference type="ARBA" id="ARBA00022679"/>
    </source>
</evidence>
<accession>A0A1J3DHE7</accession>
<dbReference type="PANTHER" id="PTHR10108">
    <property type="entry name" value="SAM-DEPENDENT METHYLTRANSFERASE"/>
    <property type="match status" value="1"/>
</dbReference>
<evidence type="ECO:0000313" key="8">
    <source>
        <dbReference type="EMBL" id="JAU16132.1"/>
    </source>
</evidence>
<organism evidence="8">
    <name type="scientific">Noccaea caerulescens</name>
    <name type="common">Alpine penny-cress</name>
    <name type="synonym">Thlaspi caerulescens</name>
    <dbReference type="NCBI Taxonomy" id="107243"/>
    <lineage>
        <taxon>Eukaryota</taxon>
        <taxon>Viridiplantae</taxon>
        <taxon>Streptophyta</taxon>
        <taxon>Embryophyta</taxon>
        <taxon>Tracheophyta</taxon>
        <taxon>Spermatophyta</taxon>
        <taxon>Magnoliopsida</taxon>
        <taxon>eudicotyledons</taxon>
        <taxon>Gunneridae</taxon>
        <taxon>Pentapetalae</taxon>
        <taxon>rosids</taxon>
        <taxon>malvids</taxon>
        <taxon>Brassicales</taxon>
        <taxon>Brassicaceae</taxon>
        <taxon>Coluteocarpeae</taxon>
        <taxon>Noccaea</taxon>
    </lineage>
</organism>
<dbReference type="EC" id="2.1.1.-" evidence="7"/>
<protein>
    <recommendedName>
        <fullName evidence="7">Methyltransferase</fullName>
        <ecNumber evidence="7">2.1.1.-</ecNumber>
    </recommendedName>
</protein>
<evidence type="ECO:0000256" key="6">
    <source>
        <dbReference type="ARBA" id="ARBA00023180"/>
    </source>
</evidence>
<evidence type="ECO:0000256" key="1">
    <source>
        <dbReference type="ARBA" id="ARBA00022603"/>
    </source>
</evidence>
<dbReference type="PANTHER" id="PTHR10108:SF1091">
    <property type="entry name" value="METHYLTRANSFERASE PMT12-RELATED"/>
    <property type="match status" value="1"/>
</dbReference>
<dbReference type="GO" id="GO:0032259">
    <property type="term" value="P:methylation"/>
    <property type="evidence" value="ECO:0007669"/>
    <property type="project" value="UniProtKB-KW"/>
</dbReference>
<dbReference type="InterPro" id="IPR004159">
    <property type="entry name" value="Put_SAM_MeTrfase"/>
</dbReference>
<keyword evidence="4" id="KW-1133">Transmembrane helix</keyword>
<evidence type="ECO:0000256" key="7">
    <source>
        <dbReference type="RuleBase" id="RU366043"/>
    </source>
</evidence>
<reference evidence="8" key="1">
    <citation type="submission" date="2016-07" db="EMBL/GenBank/DDBJ databases">
        <title>De novo transcriptome assembly of four accessions of the metal hyperaccumulator plant Noccaea caerulescens.</title>
        <authorList>
            <person name="Blande D."/>
            <person name="Halimaa P."/>
            <person name="Tervahauta A.I."/>
            <person name="Aarts M.G."/>
            <person name="Karenlampi S.O."/>
        </authorList>
    </citation>
    <scope>NUCLEOTIDE SEQUENCE</scope>
</reference>
<dbReference type="GO" id="GO:0005768">
    <property type="term" value="C:endosome"/>
    <property type="evidence" value="ECO:0007669"/>
    <property type="project" value="TreeGrafter"/>
</dbReference>
<dbReference type="GO" id="GO:0005802">
    <property type="term" value="C:trans-Golgi network"/>
    <property type="evidence" value="ECO:0007669"/>
    <property type="project" value="TreeGrafter"/>
</dbReference>
<keyword evidence="1 7" id="KW-0489">Methyltransferase</keyword>